<dbReference type="InterPro" id="IPR029033">
    <property type="entry name" value="His_PPase_superfam"/>
</dbReference>
<accession>A0A165DYJ2</accession>
<dbReference type="STRING" id="1314785.A0A165DYJ2"/>
<dbReference type="Pfam" id="PF00328">
    <property type="entry name" value="His_Phos_2"/>
    <property type="match status" value="1"/>
</dbReference>
<proteinExistence type="predicted"/>
<dbReference type="Proteomes" id="UP000076871">
    <property type="component" value="Unassembled WGS sequence"/>
</dbReference>
<dbReference type="RefSeq" id="XP_040763624.1">
    <property type="nucleotide sequence ID" value="XM_040905731.1"/>
</dbReference>
<dbReference type="EMBL" id="KV427627">
    <property type="protein sequence ID" value="KZT05884.1"/>
    <property type="molecule type" value="Genomic_DNA"/>
</dbReference>
<keyword evidence="2" id="KW-0732">Signal</keyword>
<dbReference type="FunCoup" id="A0A165DYJ2">
    <property type="interactions" value="212"/>
</dbReference>
<feature type="chain" id="PRO_5007856906" evidence="2">
    <location>
        <begin position="17"/>
        <end position="548"/>
    </location>
</feature>
<dbReference type="PANTHER" id="PTHR20963">
    <property type="entry name" value="MULTIPLE INOSITOL POLYPHOSPHATE PHOSPHATASE-RELATED"/>
    <property type="match status" value="1"/>
</dbReference>
<evidence type="ECO:0000313" key="4">
    <source>
        <dbReference type="Proteomes" id="UP000076871"/>
    </source>
</evidence>
<organism evidence="3 4">
    <name type="scientific">Laetiporus sulphureus 93-53</name>
    <dbReference type="NCBI Taxonomy" id="1314785"/>
    <lineage>
        <taxon>Eukaryota</taxon>
        <taxon>Fungi</taxon>
        <taxon>Dikarya</taxon>
        <taxon>Basidiomycota</taxon>
        <taxon>Agaricomycotina</taxon>
        <taxon>Agaricomycetes</taxon>
        <taxon>Polyporales</taxon>
        <taxon>Laetiporus</taxon>
    </lineage>
</organism>
<gene>
    <name evidence="3" type="ORF">LAESUDRAFT_680428</name>
</gene>
<keyword evidence="4" id="KW-1185">Reference proteome</keyword>
<name>A0A165DYJ2_9APHY</name>
<keyword evidence="1" id="KW-0378">Hydrolase</keyword>
<dbReference type="InterPro" id="IPR033379">
    <property type="entry name" value="Acid_Pase_AS"/>
</dbReference>
<sequence length="548" mass="59644">MLPILLLLGILPVGLALPAEFASSYAGATSTNTFPPPGATVEANEKYFPGPEEVGFAGPTPTGSEPEAIATAPVAALNFQTYPMVVSSGMYAGSGPPFNPMYHWGNLGPWYSVGGVFGLPDTSPQVPEDCDLEQVHLLLRHGARYPTSGELPSVFAAALHKVADSTGFTASGPLEFLSTWEYTLGEEILTPFGRSEPFNLGVGFRVKYGSLLNGFTDIPVFRTTSEDRMVASLENFAVGFFGVPEYLTSYHEEIIIESSGFNNTLAPYETCTNANNDVGGTIGSYAAGNWSEVYLKDTVTRLQQYLVGFNLTADYVYAMQGLCAYETVSLGYSKFCELFTEEEWRGFEYSIDLDFWYGQGPGSPNSAARGVGWVQELVARLTKTPITTFDTNVNKTLDDNNITFPLNQPIYIDATHDVVIANIITALNFTTMAANGPLPWDRTPVGQTYHVQHIAAYTSNLVGQVLSCPVSSANSTKEKFIRFLLNDGAVPLTGISHCETPNKDGLCLFDNFVEGMKERIAEIDYAYDCFGDYSIPVPDDIIDGRMPR</sequence>
<dbReference type="AlphaFoldDB" id="A0A165DYJ2"/>
<dbReference type="InParanoid" id="A0A165DYJ2"/>
<evidence type="ECO:0000256" key="2">
    <source>
        <dbReference type="SAM" id="SignalP"/>
    </source>
</evidence>
<evidence type="ECO:0000256" key="1">
    <source>
        <dbReference type="ARBA" id="ARBA00022801"/>
    </source>
</evidence>
<dbReference type="PROSITE" id="PS00616">
    <property type="entry name" value="HIS_ACID_PHOSPHAT_1"/>
    <property type="match status" value="1"/>
</dbReference>
<dbReference type="OrthoDB" id="6509975at2759"/>
<dbReference type="SUPFAM" id="SSF53254">
    <property type="entry name" value="Phosphoglycerate mutase-like"/>
    <property type="match status" value="1"/>
</dbReference>
<reference evidence="3 4" key="1">
    <citation type="journal article" date="2016" name="Mol. Biol. Evol.">
        <title>Comparative Genomics of Early-Diverging Mushroom-Forming Fungi Provides Insights into the Origins of Lignocellulose Decay Capabilities.</title>
        <authorList>
            <person name="Nagy L.G."/>
            <person name="Riley R."/>
            <person name="Tritt A."/>
            <person name="Adam C."/>
            <person name="Daum C."/>
            <person name="Floudas D."/>
            <person name="Sun H."/>
            <person name="Yadav J.S."/>
            <person name="Pangilinan J."/>
            <person name="Larsson K.H."/>
            <person name="Matsuura K."/>
            <person name="Barry K."/>
            <person name="Labutti K."/>
            <person name="Kuo R."/>
            <person name="Ohm R.A."/>
            <person name="Bhattacharya S.S."/>
            <person name="Shirouzu T."/>
            <person name="Yoshinaga Y."/>
            <person name="Martin F.M."/>
            <person name="Grigoriev I.V."/>
            <person name="Hibbett D.S."/>
        </authorList>
    </citation>
    <scope>NUCLEOTIDE SEQUENCE [LARGE SCALE GENOMIC DNA]</scope>
    <source>
        <strain evidence="3 4">93-53</strain>
    </source>
</reference>
<protein>
    <submittedName>
        <fullName evidence="3">Phosphoglycerate mutase-like protein</fullName>
    </submittedName>
</protein>
<dbReference type="Gene3D" id="3.40.50.1240">
    <property type="entry name" value="Phosphoglycerate mutase-like"/>
    <property type="match status" value="1"/>
</dbReference>
<evidence type="ECO:0000313" key="3">
    <source>
        <dbReference type="EMBL" id="KZT05884.1"/>
    </source>
</evidence>
<dbReference type="PANTHER" id="PTHR20963:SF42">
    <property type="entry name" value="PHOSPHOGLYCERATE MUTASE-LIKE PROTEIN"/>
    <property type="match status" value="1"/>
</dbReference>
<feature type="signal peptide" evidence="2">
    <location>
        <begin position="1"/>
        <end position="16"/>
    </location>
</feature>
<dbReference type="InterPro" id="IPR000560">
    <property type="entry name" value="His_Pase_clade-2"/>
</dbReference>
<dbReference type="GO" id="GO:0003993">
    <property type="term" value="F:acid phosphatase activity"/>
    <property type="evidence" value="ECO:0007669"/>
    <property type="project" value="TreeGrafter"/>
</dbReference>
<dbReference type="CDD" id="cd07061">
    <property type="entry name" value="HP_HAP_like"/>
    <property type="match status" value="1"/>
</dbReference>
<dbReference type="GeneID" id="63822761"/>